<sequence length="112" mass="12977">MSSSEDSVDDTSVTKRKRETIEIPKSTSDSQRIKINRLMTNLEKPVHIPPSPKERVLPPPPEFNRHVMGSTAGAGSGDFHTYRHLRRRTQAREEMRDKKAYREEAQDEFQKN</sequence>
<evidence type="ECO:0000256" key="1">
    <source>
        <dbReference type="SAM" id="MobiDB-lite"/>
    </source>
</evidence>
<dbReference type="PANTHER" id="PTHR13507">
    <property type="entry name" value="PRKR-INTERACTING PROTEIN 1"/>
    <property type="match status" value="1"/>
</dbReference>
<organism evidence="2 3">
    <name type="scientific">Oopsacas minuta</name>
    <dbReference type="NCBI Taxonomy" id="111878"/>
    <lineage>
        <taxon>Eukaryota</taxon>
        <taxon>Metazoa</taxon>
        <taxon>Porifera</taxon>
        <taxon>Hexactinellida</taxon>
        <taxon>Hexasterophora</taxon>
        <taxon>Lyssacinosida</taxon>
        <taxon>Leucopsacidae</taxon>
        <taxon>Oopsacas</taxon>
    </lineage>
</organism>
<name>A0AAV7K2U4_9METZ</name>
<comment type="caution">
    <text evidence="2">The sequence shown here is derived from an EMBL/GenBank/DDBJ whole genome shotgun (WGS) entry which is preliminary data.</text>
</comment>
<dbReference type="EMBL" id="JAKMXF010000192">
    <property type="protein sequence ID" value="KAI6655461.1"/>
    <property type="molecule type" value="Genomic_DNA"/>
</dbReference>
<keyword evidence="3" id="KW-1185">Reference proteome</keyword>
<reference evidence="2 3" key="1">
    <citation type="journal article" date="2023" name="BMC Biol.">
        <title>The compact genome of the sponge Oopsacas minuta (Hexactinellida) is lacking key metazoan core genes.</title>
        <authorList>
            <person name="Santini S."/>
            <person name="Schenkelaars Q."/>
            <person name="Jourda C."/>
            <person name="Duchesne M."/>
            <person name="Belahbib H."/>
            <person name="Rocher C."/>
            <person name="Selva M."/>
            <person name="Riesgo A."/>
            <person name="Vervoort M."/>
            <person name="Leys S.P."/>
            <person name="Kodjabachian L."/>
            <person name="Le Bivic A."/>
            <person name="Borchiellini C."/>
            <person name="Claverie J.M."/>
            <person name="Renard E."/>
        </authorList>
    </citation>
    <scope>NUCLEOTIDE SEQUENCE [LARGE SCALE GENOMIC DNA]</scope>
    <source>
        <strain evidence="2">SPO-2</strain>
    </source>
</reference>
<feature type="compositionally biased region" description="Pro residues" evidence="1">
    <location>
        <begin position="47"/>
        <end position="62"/>
    </location>
</feature>
<feature type="compositionally biased region" description="Basic and acidic residues" evidence="1">
    <location>
        <begin position="90"/>
        <end position="112"/>
    </location>
</feature>
<feature type="region of interest" description="Disordered" evidence="1">
    <location>
        <begin position="1"/>
        <end position="29"/>
    </location>
</feature>
<proteinExistence type="predicted"/>
<evidence type="ECO:0000313" key="2">
    <source>
        <dbReference type="EMBL" id="KAI6655461.1"/>
    </source>
</evidence>
<gene>
    <name evidence="2" type="ORF">LOD99_11407</name>
</gene>
<dbReference type="InterPro" id="IPR009548">
    <property type="entry name" value="Prkrip1"/>
</dbReference>
<evidence type="ECO:0000313" key="3">
    <source>
        <dbReference type="Proteomes" id="UP001165289"/>
    </source>
</evidence>
<dbReference type="AlphaFoldDB" id="A0AAV7K2U4"/>
<dbReference type="GO" id="GO:0005730">
    <property type="term" value="C:nucleolus"/>
    <property type="evidence" value="ECO:0007669"/>
    <property type="project" value="TreeGrafter"/>
</dbReference>
<dbReference type="PANTHER" id="PTHR13507:SF0">
    <property type="entry name" value="PRKR-INTERACTING PROTEIN 1"/>
    <property type="match status" value="1"/>
</dbReference>
<dbReference type="GO" id="GO:0004860">
    <property type="term" value="F:protein kinase inhibitor activity"/>
    <property type="evidence" value="ECO:0007669"/>
    <property type="project" value="TreeGrafter"/>
</dbReference>
<protein>
    <submittedName>
        <fullName evidence="2">PRKR-interacting protein 1-like</fullName>
    </submittedName>
</protein>
<dbReference type="GO" id="GO:0019901">
    <property type="term" value="F:protein kinase binding"/>
    <property type="evidence" value="ECO:0007669"/>
    <property type="project" value="TreeGrafter"/>
</dbReference>
<dbReference type="Pfam" id="PF06658">
    <property type="entry name" value="DUF1168"/>
    <property type="match status" value="1"/>
</dbReference>
<dbReference type="Proteomes" id="UP001165289">
    <property type="component" value="Unassembled WGS sequence"/>
</dbReference>
<feature type="region of interest" description="Disordered" evidence="1">
    <location>
        <begin position="42"/>
        <end position="112"/>
    </location>
</feature>
<dbReference type="GO" id="GO:0003725">
    <property type="term" value="F:double-stranded RNA binding"/>
    <property type="evidence" value="ECO:0007669"/>
    <property type="project" value="InterPro"/>
</dbReference>
<accession>A0AAV7K2U4</accession>